<feature type="domain" description="Mammalian cell entry C-terminal" evidence="3">
    <location>
        <begin position="130"/>
        <end position="347"/>
    </location>
</feature>
<protein>
    <submittedName>
        <fullName evidence="4">Virulence factor Mce family protein</fullName>
    </submittedName>
</protein>
<gene>
    <name evidence="4" type="ORF">MHIP_57230</name>
</gene>
<evidence type="ECO:0000313" key="5">
    <source>
        <dbReference type="Proteomes" id="UP000465304"/>
    </source>
</evidence>
<accession>A0A7I9ZW15</accession>
<dbReference type="InterPro" id="IPR024516">
    <property type="entry name" value="Mce_C"/>
</dbReference>
<dbReference type="Pfam" id="PF02470">
    <property type="entry name" value="MlaD"/>
    <property type="match status" value="1"/>
</dbReference>
<dbReference type="AlphaFoldDB" id="A0A7I9ZW15"/>
<dbReference type="NCBIfam" id="TIGR00996">
    <property type="entry name" value="Mtu_fam_mce"/>
    <property type="match status" value="1"/>
</dbReference>
<comment type="caution">
    <text evidence="4">The sequence shown here is derived from an EMBL/GenBank/DDBJ whole genome shotgun (WGS) entry which is preliminary data.</text>
</comment>
<name>A0A7I9ZW15_9MYCO</name>
<keyword evidence="1" id="KW-0812">Transmembrane</keyword>
<dbReference type="Pfam" id="PF11887">
    <property type="entry name" value="Mce4_CUP1"/>
    <property type="match status" value="1"/>
</dbReference>
<evidence type="ECO:0000259" key="3">
    <source>
        <dbReference type="Pfam" id="PF11887"/>
    </source>
</evidence>
<keyword evidence="1" id="KW-0472">Membrane</keyword>
<feature type="transmembrane region" description="Helical" evidence="1">
    <location>
        <begin position="16"/>
        <end position="34"/>
    </location>
</feature>
<dbReference type="EMBL" id="BLLB01000002">
    <property type="protein sequence ID" value="GFH05240.1"/>
    <property type="molecule type" value="Genomic_DNA"/>
</dbReference>
<dbReference type="InterPro" id="IPR052336">
    <property type="entry name" value="MlaD_Phospholipid_Transporter"/>
</dbReference>
<evidence type="ECO:0000256" key="1">
    <source>
        <dbReference type="SAM" id="Phobius"/>
    </source>
</evidence>
<reference evidence="4 5" key="1">
    <citation type="journal article" date="2019" name="Emerg. Microbes Infect.">
        <title>Comprehensive subspecies identification of 175 nontuberculous mycobacteria species based on 7547 genomic profiles.</title>
        <authorList>
            <person name="Matsumoto Y."/>
            <person name="Kinjo T."/>
            <person name="Motooka D."/>
            <person name="Nabeya D."/>
            <person name="Jung N."/>
            <person name="Uechi K."/>
            <person name="Horii T."/>
            <person name="Iida T."/>
            <person name="Fujita J."/>
            <person name="Nakamura S."/>
        </authorList>
    </citation>
    <scope>NUCLEOTIDE SEQUENCE [LARGE SCALE GENOMIC DNA]</scope>
    <source>
        <strain evidence="4 5">JCM 30996</strain>
    </source>
</reference>
<sequence length="404" mass="43376">MVSKVSVDRDDPPYKLAGALFLAIAVFAGTLLFLQFRGEFTAKTTLTLTSPRAGLVVEPGAKVTFNGVEIGRVDRIEGISERDATGARLMLDVDPDYVRLIPANVVAEIRATTVFGNKYVSFSSPNDPVAQRISSDDTVAVTTVTTEFNTLFETVTEIAQQVDPVKLNQTLSAAAEALTGLGERFGESLVDGNRILEELIPQLPRLRYDIDRVAALADVYADASPDLLDGLDAAATTARTLTEHSGDVDAALLAALGFADDNTEVFDRAGPYLVRGAADLVPTSMLLDEYRGMIFCTIRNYAEVGPEIARTLGDNGYSLRAAGTVLGAGNPFVYPDNLPRVNASGGPGGRPGCWQKVTRDLWPMPYLVMDTGYSLAPYNHAGIPEPMLVDYVWGRQIGAPTINP</sequence>
<keyword evidence="1" id="KW-1133">Transmembrane helix</keyword>
<dbReference type="PANTHER" id="PTHR33371">
    <property type="entry name" value="INTERMEMBRANE PHOSPHOLIPID TRANSPORT SYSTEM BINDING PROTEIN MLAD-RELATED"/>
    <property type="match status" value="1"/>
</dbReference>
<dbReference type="PANTHER" id="PTHR33371:SF19">
    <property type="entry name" value="MCE-FAMILY PROTEIN MCE4A"/>
    <property type="match status" value="1"/>
</dbReference>
<evidence type="ECO:0000259" key="2">
    <source>
        <dbReference type="Pfam" id="PF02470"/>
    </source>
</evidence>
<organism evidence="4 5">
    <name type="scientific">Mycolicibacterium hippocampi</name>
    <dbReference type="NCBI Taxonomy" id="659824"/>
    <lineage>
        <taxon>Bacteria</taxon>
        <taxon>Bacillati</taxon>
        <taxon>Actinomycetota</taxon>
        <taxon>Actinomycetes</taxon>
        <taxon>Mycobacteriales</taxon>
        <taxon>Mycobacteriaceae</taxon>
        <taxon>Mycolicibacterium</taxon>
    </lineage>
</organism>
<feature type="domain" description="Mce/MlaD" evidence="2">
    <location>
        <begin position="43"/>
        <end position="123"/>
    </location>
</feature>
<dbReference type="InterPro" id="IPR003399">
    <property type="entry name" value="Mce/MlaD"/>
</dbReference>
<dbReference type="GO" id="GO:0005576">
    <property type="term" value="C:extracellular region"/>
    <property type="evidence" value="ECO:0007669"/>
    <property type="project" value="TreeGrafter"/>
</dbReference>
<dbReference type="GO" id="GO:0051701">
    <property type="term" value="P:biological process involved in interaction with host"/>
    <property type="evidence" value="ECO:0007669"/>
    <property type="project" value="TreeGrafter"/>
</dbReference>
<dbReference type="Proteomes" id="UP000465304">
    <property type="component" value="Unassembled WGS sequence"/>
</dbReference>
<evidence type="ECO:0000313" key="4">
    <source>
        <dbReference type="EMBL" id="GFH05240.1"/>
    </source>
</evidence>
<keyword evidence="5" id="KW-1185">Reference proteome</keyword>
<proteinExistence type="predicted"/>
<dbReference type="InterPro" id="IPR005693">
    <property type="entry name" value="Mce"/>
</dbReference>